<dbReference type="Proteomes" id="UP000490535">
    <property type="component" value="Unassembled WGS sequence"/>
</dbReference>
<proteinExistence type="predicted"/>
<dbReference type="EMBL" id="WNDP01000267">
    <property type="protein sequence ID" value="KAF1012285.1"/>
    <property type="molecule type" value="Genomic_DNA"/>
</dbReference>
<comment type="caution">
    <text evidence="1">The sequence shown here is derived from an EMBL/GenBank/DDBJ whole genome shotgun (WGS) entry which is preliminary data.</text>
</comment>
<dbReference type="AlphaFoldDB" id="A0A833P9S0"/>
<organism evidence="1 2">
    <name type="scientific">Acinetobacter bereziniae</name>
    <name type="common">Acinetobacter genomosp. 10</name>
    <dbReference type="NCBI Taxonomy" id="106648"/>
    <lineage>
        <taxon>Bacteria</taxon>
        <taxon>Pseudomonadati</taxon>
        <taxon>Pseudomonadota</taxon>
        <taxon>Gammaproteobacteria</taxon>
        <taxon>Moraxellales</taxon>
        <taxon>Moraxellaceae</taxon>
        <taxon>Acinetobacter</taxon>
    </lineage>
</organism>
<protein>
    <recommendedName>
        <fullName evidence="3">DUF2612 domain-containing protein</fullName>
    </recommendedName>
</protein>
<gene>
    <name evidence="1" type="ORF">GAK29_04870</name>
</gene>
<evidence type="ECO:0000313" key="2">
    <source>
        <dbReference type="Proteomes" id="UP000490535"/>
    </source>
</evidence>
<name>A0A833P9S0_ACIBZ</name>
<accession>A0A833P9S0</accession>
<dbReference type="Pfam" id="PF11041">
    <property type="entry name" value="Phage_Wedge1"/>
    <property type="match status" value="1"/>
</dbReference>
<reference evidence="2" key="1">
    <citation type="journal article" date="2020" name="MBio">
        <title>Horizontal gene transfer to a defensive symbiont with a reduced genome amongst a multipartite beetle microbiome.</title>
        <authorList>
            <person name="Waterworth S.C."/>
            <person name="Florez L.V."/>
            <person name="Rees E.R."/>
            <person name="Hertweck C."/>
            <person name="Kaltenpoth M."/>
            <person name="Kwan J.C."/>
        </authorList>
    </citation>
    <scope>NUCLEOTIDE SEQUENCE [LARGE SCALE GENOMIC DNA]</scope>
</reference>
<sequence length="197" mass="22093">MDDKTIGDYRKLITSQHRSKSKYIAMIKAVSSPLIDCFNFLNNLHSHYDVDTATDPYLETLARWTGTPLIIPGAAQLEYFGFIDQENALTFGETDDPSVGGYFRESGQSGTGGLIPKGRFLRNLIRAKILRNVSTGNINQTKAILKLVLNHEHFKVIDNKAMSVTFKFLTRESYSDKILVQLFFPLPAGVSLIIESM</sequence>
<evidence type="ECO:0008006" key="3">
    <source>
        <dbReference type="Google" id="ProtNLM"/>
    </source>
</evidence>
<dbReference type="InterPro" id="IPR021283">
    <property type="entry name" value="Phage_Wedge1"/>
</dbReference>
<evidence type="ECO:0000313" key="1">
    <source>
        <dbReference type="EMBL" id="KAF1012285.1"/>
    </source>
</evidence>